<keyword evidence="11" id="KW-1185">Reference proteome</keyword>
<feature type="transmembrane region" description="Helical" evidence="8">
    <location>
        <begin position="164"/>
        <end position="187"/>
    </location>
</feature>
<feature type="transmembrane region" description="Helical" evidence="8">
    <location>
        <begin position="292"/>
        <end position="312"/>
    </location>
</feature>
<dbReference type="InterPro" id="IPR020846">
    <property type="entry name" value="MFS_dom"/>
</dbReference>
<dbReference type="PROSITE" id="PS50850">
    <property type="entry name" value="MFS"/>
    <property type="match status" value="1"/>
</dbReference>
<dbReference type="PROSITE" id="PS00216">
    <property type="entry name" value="SUGAR_TRANSPORT_1"/>
    <property type="match status" value="1"/>
</dbReference>
<dbReference type="InterPro" id="IPR005829">
    <property type="entry name" value="Sugar_transporter_CS"/>
</dbReference>
<evidence type="ECO:0000313" key="10">
    <source>
        <dbReference type="EMBL" id="WYY09322.1"/>
    </source>
</evidence>
<feature type="transmembrane region" description="Helical" evidence="8">
    <location>
        <begin position="66"/>
        <end position="89"/>
    </location>
</feature>
<dbReference type="Gene3D" id="1.20.1250.20">
    <property type="entry name" value="MFS general substrate transporter like domains"/>
    <property type="match status" value="2"/>
</dbReference>
<sequence length="489" mass="51403">MTLSQSQAGDPESQSHGATQVTVMSKRAVVSGTLGSALEYFDFTVYGLLAATLFPKLFFHDLGPSAGLLASFATFGAGFLARPLGAIVFGHLGDKYGRRPVLHLTLLLMGVSSVVIGLLPTGQGIVIASILVGLRFLQGFSLGGEATGSQLMVMEHAPSNRRGFFGSIPSSGSPISQVCANLLLVLLTSVLTEQQWESWGWRLPFLMSIAIVAVAAVVRMKLDETPVFTVVKDDVQQAGAIERDSGLGVVAAFPKTVFLLTLAWGGVLSTFYLVTVYGLSLMKSEGGMQSNTAFLILVVGSALAVPACLFGGWISDRVGRRKTILTALAGCAIGMGAFFSFMHFGSVPLVGLAVIIAMCSTQLAGGPYAAFYAEQFPTKYRFSGSAISITFSNLVFSAPAPFVATALADSFGIYAVMALTLVIIALSAFVITRLREGGGIDLEEIGDTAAGSVDQAESGAVQSPTTSDFEEMDRTIPAQSRPEQKLLTD</sequence>
<reference evidence="10 11" key="1">
    <citation type="journal article" date="2023" name="Virus Evol.">
        <title>Computational host range prediction-The good, the bad, and the ugly.</title>
        <authorList>
            <person name="Howell A.A."/>
            <person name="Versoza C.J."/>
            <person name="Pfeifer S.P."/>
        </authorList>
    </citation>
    <scope>NUCLEOTIDE SEQUENCE [LARGE SCALE GENOMIC DNA]</scope>
    <source>
        <strain evidence="10 11">1610/1b</strain>
    </source>
</reference>
<feature type="transmembrane region" description="Helical" evidence="8">
    <location>
        <begin position="34"/>
        <end position="54"/>
    </location>
</feature>
<evidence type="ECO:0000256" key="2">
    <source>
        <dbReference type="ARBA" id="ARBA00022448"/>
    </source>
</evidence>
<feature type="region of interest" description="Disordered" evidence="7">
    <location>
        <begin position="451"/>
        <end position="489"/>
    </location>
</feature>
<feature type="transmembrane region" description="Helical" evidence="8">
    <location>
        <begin position="199"/>
        <end position="218"/>
    </location>
</feature>
<dbReference type="InterPro" id="IPR036259">
    <property type="entry name" value="MFS_trans_sf"/>
</dbReference>
<feature type="transmembrane region" description="Helical" evidence="8">
    <location>
        <begin position="257"/>
        <end position="280"/>
    </location>
</feature>
<evidence type="ECO:0000256" key="1">
    <source>
        <dbReference type="ARBA" id="ARBA00004651"/>
    </source>
</evidence>
<evidence type="ECO:0000259" key="9">
    <source>
        <dbReference type="PROSITE" id="PS50850"/>
    </source>
</evidence>
<evidence type="ECO:0000256" key="8">
    <source>
        <dbReference type="SAM" id="Phobius"/>
    </source>
</evidence>
<evidence type="ECO:0000256" key="4">
    <source>
        <dbReference type="ARBA" id="ARBA00022692"/>
    </source>
</evidence>
<dbReference type="PANTHER" id="PTHR43045:SF1">
    <property type="entry name" value="SHIKIMATE TRANSPORTER"/>
    <property type="match status" value="1"/>
</dbReference>
<dbReference type="Proteomes" id="UP001479933">
    <property type="component" value="Chromosome"/>
</dbReference>
<evidence type="ECO:0000256" key="7">
    <source>
        <dbReference type="SAM" id="MobiDB-lite"/>
    </source>
</evidence>
<feature type="transmembrane region" description="Helical" evidence="8">
    <location>
        <begin position="324"/>
        <end position="344"/>
    </location>
</feature>
<gene>
    <name evidence="10" type="ORF">RVF87_09790</name>
</gene>
<keyword evidence="5 8" id="KW-1133">Transmembrane helix</keyword>
<feature type="transmembrane region" description="Helical" evidence="8">
    <location>
        <begin position="101"/>
        <end position="119"/>
    </location>
</feature>
<comment type="subcellular location">
    <subcellularLocation>
        <location evidence="1">Cell membrane</location>
        <topology evidence="1">Multi-pass membrane protein</topology>
    </subcellularLocation>
</comment>
<keyword evidence="6 8" id="KW-0472">Membrane</keyword>
<proteinExistence type="predicted"/>
<evidence type="ECO:0000256" key="3">
    <source>
        <dbReference type="ARBA" id="ARBA00022475"/>
    </source>
</evidence>
<dbReference type="InterPro" id="IPR011701">
    <property type="entry name" value="MFS"/>
</dbReference>
<accession>A0ABZ2U6Q9</accession>
<keyword evidence="3" id="KW-1003">Cell membrane</keyword>
<dbReference type="EMBL" id="CP136137">
    <property type="protein sequence ID" value="WYY09322.1"/>
    <property type="molecule type" value="Genomic_DNA"/>
</dbReference>
<feature type="transmembrane region" description="Helical" evidence="8">
    <location>
        <begin position="411"/>
        <end position="431"/>
    </location>
</feature>
<evidence type="ECO:0000256" key="6">
    <source>
        <dbReference type="ARBA" id="ARBA00023136"/>
    </source>
</evidence>
<evidence type="ECO:0000313" key="11">
    <source>
        <dbReference type="Proteomes" id="UP001479933"/>
    </source>
</evidence>
<name>A0ABZ2U6Q9_9ACTN</name>
<evidence type="ECO:0000256" key="5">
    <source>
        <dbReference type="ARBA" id="ARBA00022989"/>
    </source>
</evidence>
<protein>
    <submittedName>
        <fullName evidence="10">MFS transporter</fullName>
    </submittedName>
</protein>
<feature type="transmembrane region" description="Helical" evidence="8">
    <location>
        <begin position="350"/>
        <end position="373"/>
    </location>
</feature>
<dbReference type="SUPFAM" id="SSF103473">
    <property type="entry name" value="MFS general substrate transporter"/>
    <property type="match status" value="1"/>
</dbReference>
<dbReference type="RefSeq" id="WP_066163519.1">
    <property type="nucleotide sequence ID" value="NZ_CP136137.1"/>
</dbReference>
<dbReference type="Pfam" id="PF07690">
    <property type="entry name" value="MFS_1"/>
    <property type="match status" value="1"/>
</dbReference>
<feature type="domain" description="Major facilitator superfamily (MFS) profile" evidence="9">
    <location>
        <begin position="28"/>
        <end position="436"/>
    </location>
</feature>
<dbReference type="PANTHER" id="PTHR43045">
    <property type="entry name" value="SHIKIMATE TRANSPORTER"/>
    <property type="match status" value="1"/>
</dbReference>
<keyword evidence="2" id="KW-0813">Transport</keyword>
<organism evidence="10 11">
    <name type="scientific">Gordonia hydrophobica</name>
    <dbReference type="NCBI Taxonomy" id="40516"/>
    <lineage>
        <taxon>Bacteria</taxon>
        <taxon>Bacillati</taxon>
        <taxon>Actinomycetota</taxon>
        <taxon>Actinomycetes</taxon>
        <taxon>Mycobacteriales</taxon>
        <taxon>Gordoniaceae</taxon>
        <taxon>Gordonia</taxon>
    </lineage>
</organism>
<keyword evidence="4 8" id="KW-0812">Transmembrane</keyword>
<feature type="transmembrane region" description="Helical" evidence="8">
    <location>
        <begin position="385"/>
        <end position="405"/>
    </location>
</feature>